<organism evidence="2 3">
    <name type="scientific">[Myrmecia] bisecta</name>
    <dbReference type="NCBI Taxonomy" id="41462"/>
    <lineage>
        <taxon>Eukaryota</taxon>
        <taxon>Viridiplantae</taxon>
        <taxon>Chlorophyta</taxon>
        <taxon>core chlorophytes</taxon>
        <taxon>Trebouxiophyceae</taxon>
        <taxon>Trebouxiales</taxon>
        <taxon>Trebouxiaceae</taxon>
        <taxon>Myrmecia</taxon>
    </lineage>
</organism>
<gene>
    <name evidence="2" type="ORF">WJX72_001512</name>
</gene>
<evidence type="ECO:0000313" key="3">
    <source>
        <dbReference type="Proteomes" id="UP001489004"/>
    </source>
</evidence>
<accession>A0AAW1PKX0</accession>
<dbReference type="EMBL" id="JALJOR010000011">
    <property type="protein sequence ID" value="KAK9808662.1"/>
    <property type="molecule type" value="Genomic_DNA"/>
</dbReference>
<evidence type="ECO:0000313" key="2">
    <source>
        <dbReference type="EMBL" id="KAK9808662.1"/>
    </source>
</evidence>
<comment type="caution">
    <text evidence="2">The sequence shown here is derived from an EMBL/GenBank/DDBJ whole genome shotgun (WGS) entry which is preliminary data.</text>
</comment>
<dbReference type="Pfam" id="PF00462">
    <property type="entry name" value="Glutaredoxin"/>
    <property type="match status" value="1"/>
</dbReference>
<sequence length="125" mass="13409">MATADPEVAAALAQAERVVAPFIDSNPIALITKSYCPHSANVKRIFKEVVGPDGFAYMDIDLRPDTELIQEYMAVTTGAPTVPRSFISGQFVGGDDEISALYRSGQLRKIIEQVPVDVAAADEAP</sequence>
<evidence type="ECO:0000259" key="1">
    <source>
        <dbReference type="Pfam" id="PF00462"/>
    </source>
</evidence>
<dbReference type="Gene3D" id="3.40.30.10">
    <property type="entry name" value="Glutaredoxin"/>
    <property type="match status" value="1"/>
</dbReference>
<keyword evidence="3" id="KW-1185">Reference proteome</keyword>
<dbReference type="GO" id="GO:0034599">
    <property type="term" value="P:cellular response to oxidative stress"/>
    <property type="evidence" value="ECO:0007669"/>
    <property type="project" value="TreeGrafter"/>
</dbReference>
<dbReference type="PROSITE" id="PS51354">
    <property type="entry name" value="GLUTAREDOXIN_2"/>
    <property type="match status" value="1"/>
</dbReference>
<dbReference type="GO" id="GO:0005737">
    <property type="term" value="C:cytoplasm"/>
    <property type="evidence" value="ECO:0007669"/>
    <property type="project" value="TreeGrafter"/>
</dbReference>
<feature type="domain" description="Glutaredoxin" evidence="1">
    <location>
        <begin position="29"/>
        <end position="92"/>
    </location>
</feature>
<name>A0AAW1PKX0_9CHLO</name>
<dbReference type="PANTHER" id="PTHR45694">
    <property type="entry name" value="GLUTAREDOXIN 2"/>
    <property type="match status" value="1"/>
</dbReference>
<protein>
    <recommendedName>
        <fullName evidence="1">Glutaredoxin domain-containing protein</fullName>
    </recommendedName>
</protein>
<dbReference type="InterPro" id="IPR014025">
    <property type="entry name" value="Glutaredoxin_subgr"/>
</dbReference>
<dbReference type="SUPFAM" id="SSF52833">
    <property type="entry name" value="Thioredoxin-like"/>
    <property type="match status" value="1"/>
</dbReference>
<dbReference type="PANTHER" id="PTHR45694:SF18">
    <property type="entry name" value="GLUTAREDOXIN-1-RELATED"/>
    <property type="match status" value="1"/>
</dbReference>
<dbReference type="Proteomes" id="UP001489004">
    <property type="component" value="Unassembled WGS sequence"/>
</dbReference>
<dbReference type="GO" id="GO:0015038">
    <property type="term" value="F:glutathione disulfide oxidoreductase activity"/>
    <property type="evidence" value="ECO:0007669"/>
    <property type="project" value="TreeGrafter"/>
</dbReference>
<reference evidence="2 3" key="1">
    <citation type="journal article" date="2024" name="Nat. Commun.">
        <title>Phylogenomics reveals the evolutionary origins of lichenization in chlorophyte algae.</title>
        <authorList>
            <person name="Puginier C."/>
            <person name="Libourel C."/>
            <person name="Otte J."/>
            <person name="Skaloud P."/>
            <person name="Haon M."/>
            <person name="Grisel S."/>
            <person name="Petersen M."/>
            <person name="Berrin J.G."/>
            <person name="Delaux P.M."/>
            <person name="Dal Grande F."/>
            <person name="Keller J."/>
        </authorList>
    </citation>
    <scope>NUCLEOTIDE SEQUENCE [LARGE SCALE GENOMIC DNA]</scope>
    <source>
        <strain evidence="2 3">SAG 2043</strain>
    </source>
</reference>
<dbReference type="PRINTS" id="PR00160">
    <property type="entry name" value="GLUTAREDOXIN"/>
</dbReference>
<dbReference type="InterPro" id="IPR036249">
    <property type="entry name" value="Thioredoxin-like_sf"/>
</dbReference>
<dbReference type="AlphaFoldDB" id="A0AAW1PKX0"/>
<dbReference type="CDD" id="cd03419">
    <property type="entry name" value="GRX_GRXh_1_2_like"/>
    <property type="match status" value="1"/>
</dbReference>
<proteinExistence type="predicted"/>
<dbReference type="InterPro" id="IPR002109">
    <property type="entry name" value="Glutaredoxin"/>
</dbReference>